<proteinExistence type="predicted"/>
<evidence type="ECO:0000313" key="3">
    <source>
        <dbReference type="EMBL" id="TFK97410.1"/>
    </source>
</evidence>
<name>A0A5C3QAL2_9AGAR</name>
<accession>A0A5C3QAL2</accession>
<dbReference type="AlphaFoldDB" id="A0A5C3QAL2"/>
<keyword evidence="4" id="KW-1185">Reference proteome</keyword>
<dbReference type="PROSITE" id="PS50812">
    <property type="entry name" value="PWWP"/>
    <property type="match status" value="1"/>
</dbReference>
<feature type="region of interest" description="Disordered" evidence="1">
    <location>
        <begin position="276"/>
        <end position="395"/>
    </location>
</feature>
<reference evidence="3 4" key="1">
    <citation type="journal article" date="2019" name="Nat. Ecol. Evol.">
        <title>Megaphylogeny resolves global patterns of mushroom evolution.</title>
        <authorList>
            <person name="Varga T."/>
            <person name="Krizsan K."/>
            <person name="Foldi C."/>
            <person name="Dima B."/>
            <person name="Sanchez-Garcia M."/>
            <person name="Sanchez-Ramirez S."/>
            <person name="Szollosi G.J."/>
            <person name="Szarkandi J.G."/>
            <person name="Papp V."/>
            <person name="Albert L."/>
            <person name="Andreopoulos W."/>
            <person name="Angelini C."/>
            <person name="Antonin V."/>
            <person name="Barry K.W."/>
            <person name="Bougher N.L."/>
            <person name="Buchanan P."/>
            <person name="Buyck B."/>
            <person name="Bense V."/>
            <person name="Catcheside P."/>
            <person name="Chovatia M."/>
            <person name="Cooper J."/>
            <person name="Damon W."/>
            <person name="Desjardin D."/>
            <person name="Finy P."/>
            <person name="Geml J."/>
            <person name="Haridas S."/>
            <person name="Hughes K."/>
            <person name="Justo A."/>
            <person name="Karasinski D."/>
            <person name="Kautmanova I."/>
            <person name="Kiss B."/>
            <person name="Kocsube S."/>
            <person name="Kotiranta H."/>
            <person name="LaButti K.M."/>
            <person name="Lechner B.E."/>
            <person name="Liimatainen K."/>
            <person name="Lipzen A."/>
            <person name="Lukacs Z."/>
            <person name="Mihaltcheva S."/>
            <person name="Morgado L.N."/>
            <person name="Niskanen T."/>
            <person name="Noordeloos M.E."/>
            <person name="Ohm R.A."/>
            <person name="Ortiz-Santana B."/>
            <person name="Ovrebo C."/>
            <person name="Racz N."/>
            <person name="Riley R."/>
            <person name="Savchenko A."/>
            <person name="Shiryaev A."/>
            <person name="Soop K."/>
            <person name="Spirin V."/>
            <person name="Szebenyi C."/>
            <person name="Tomsovsky M."/>
            <person name="Tulloss R.E."/>
            <person name="Uehling J."/>
            <person name="Grigoriev I.V."/>
            <person name="Vagvolgyi C."/>
            <person name="Papp T."/>
            <person name="Martin F.M."/>
            <person name="Miettinen O."/>
            <person name="Hibbett D.S."/>
            <person name="Nagy L.G."/>
        </authorList>
    </citation>
    <scope>NUCLEOTIDE SEQUENCE [LARGE SCALE GENOMIC DNA]</scope>
    <source>
        <strain evidence="3 4">CBS 309.79</strain>
    </source>
</reference>
<dbReference type="Pfam" id="PF00855">
    <property type="entry name" value="PWWP"/>
    <property type="match status" value="1"/>
</dbReference>
<feature type="region of interest" description="Disordered" evidence="1">
    <location>
        <begin position="118"/>
        <end position="196"/>
    </location>
</feature>
<dbReference type="SUPFAM" id="SSF63748">
    <property type="entry name" value="Tudor/PWWP/MBT"/>
    <property type="match status" value="1"/>
</dbReference>
<organism evidence="3 4">
    <name type="scientific">Pterulicium gracile</name>
    <dbReference type="NCBI Taxonomy" id="1884261"/>
    <lineage>
        <taxon>Eukaryota</taxon>
        <taxon>Fungi</taxon>
        <taxon>Dikarya</taxon>
        <taxon>Basidiomycota</taxon>
        <taxon>Agaricomycotina</taxon>
        <taxon>Agaricomycetes</taxon>
        <taxon>Agaricomycetidae</taxon>
        <taxon>Agaricales</taxon>
        <taxon>Pleurotineae</taxon>
        <taxon>Pterulaceae</taxon>
        <taxon>Pterulicium</taxon>
    </lineage>
</organism>
<feature type="compositionally biased region" description="Basic and acidic residues" evidence="1">
    <location>
        <begin position="385"/>
        <end position="395"/>
    </location>
</feature>
<protein>
    <recommendedName>
        <fullName evidence="2">PWWP domain-containing protein</fullName>
    </recommendedName>
</protein>
<dbReference type="OrthoDB" id="62853at2759"/>
<dbReference type="Proteomes" id="UP000305067">
    <property type="component" value="Unassembled WGS sequence"/>
</dbReference>
<feature type="compositionally biased region" description="Basic and acidic residues" evidence="1">
    <location>
        <begin position="185"/>
        <end position="195"/>
    </location>
</feature>
<evidence type="ECO:0000256" key="1">
    <source>
        <dbReference type="SAM" id="MobiDB-lite"/>
    </source>
</evidence>
<feature type="compositionally biased region" description="Basic and acidic residues" evidence="1">
    <location>
        <begin position="162"/>
        <end position="173"/>
    </location>
</feature>
<sequence length="395" mass="42660">MSTASKKSGKAAKEVPVFHPRDMVLSKLKGYPAWPSMVVDPESVNEAVRRERPRAGKPYCVRFFPKGDYAWLPPREVSKLTMTAVRNYIDDSSKKKGELLEGYETCLNIPEWEARVASNSVPADDTQDELEDEYEGESASVLAGKTNKKRKRAAGESASAKKGKETKGKETKGKKASGKNGAGKSKADPEAQKVREWRHKLQKMFLGKTPAKDEDMPSADALLKTVEDYDKMEIKYLQFSKIAKVMRHITGLDGIPRNDEFKFSDRAQVLVDKWSTMIGKGGKGEPTKEESKADVKAEEKPTTNGNGARAGDESPMDQDAATNGDVKEAGADADADADVAAPEVNGAPAPAATEDAVKADVAGDVTMGDEEKTKTPAADADVAMDDAKDESAPAS</sequence>
<feature type="compositionally biased region" description="Basic and acidic residues" evidence="1">
    <location>
        <begin position="282"/>
        <end position="301"/>
    </location>
</feature>
<dbReference type="SMART" id="SM00293">
    <property type="entry name" value="PWWP"/>
    <property type="match status" value="1"/>
</dbReference>
<feature type="domain" description="PWWP" evidence="2">
    <location>
        <begin position="20"/>
        <end position="73"/>
    </location>
</feature>
<evidence type="ECO:0000313" key="4">
    <source>
        <dbReference type="Proteomes" id="UP000305067"/>
    </source>
</evidence>
<dbReference type="EMBL" id="ML178847">
    <property type="protein sequence ID" value="TFK97410.1"/>
    <property type="molecule type" value="Genomic_DNA"/>
</dbReference>
<evidence type="ECO:0000259" key="2">
    <source>
        <dbReference type="PROSITE" id="PS50812"/>
    </source>
</evidence>
<gene>
    <name evidence="3" type="ORF">BDV98DRAFT_262336</name>
</gene>
<dbReference type="STRING" id="1884261.A0A5C3QAL2"/>
<dbReference type="InterPro" id="IPR000313">
    <property type="entry name" value="PWWP_dom"/>
</dbReference>
<feature type="compositionally biased region" description="Acidic residues" evidence="1">
    <location>
        <begin position="125"/>
        <end position="136"/>
    </location>
</feature>
<dbReference type="Gene3D" id="2.30.30.140">
    <property type="match status" value="1"/>
</dbReference>